<dbReference type="Proteomes" id="UP000187550">
    <property type="component" value="Unassembled WGS sequence"/>
</dbReference>
<keyword evidence="2" id="KW-0808">Transferase</keyword>
<dbReference type="Pfam" id="PF00583">
    <property type="entry name" value="Acetyltransf_1"/>
    <property type="match status" value="1"/>
</dbReference>
<dbReference type="InterPro" id="IPR050276">
    <property type="entry name" value="MshD_Acetyltransferase"/>
</dbReference>
<accession>A0A1U7PQL9</accession>
<dbReference type="PANTHER" id="PTHR43617">
    <property type="entry name" value="L-AMINO ACID N-ACETYLTRANSFERASE"/>
    <property type="match status" value="1"/>
</dbReference>
<dbReference type="CDD" id="cd04301">
    <property type="entry name" value="NAT_SF"/>
    <property type="match status" value="1"/>
</dbReference>
<name>A0A1U7PQL9_9BACI</name>
<feature type="domain" description="N-acetyltransferase" evidence="1">
    <location>
        <begin position="2"/>
        <end position="169"/>
    </location>
</feature>
<dbReference type="AlphaFoldDB" id="A0A1U7PQL9"/>
<protein>
    <submittedName>
        <fullName evidence="2">Diamine N-acetyltransferase</fullName>
    </submittedName>
</protein>
<evidence type="ECO:0000313" key="2">
    <source>
        <dbReference type="EMBL" id="SIT90937.1"/>
    </source>
</evidence>
<dbReference type="InterPro" id="IPR000182">
    <property type="entry name" value="GNAT_dom"/>
</dbReference>
<dbReference type="SUPFAM" id="SSF55729">
    <property type="entry name" value="Acyl-CoA N-acyltransferases (Nat)"/>
    <property type="match status" value="1"/>
</dbReference>
<sequence length="181" mass="20442">MIELRKITHDNFEAVLKLSITDEQKRNVDSSIYCLAKAYVKILNDEKPPMIFAICNNDEVIGYVDIGFFELAESAFLCEKYGDKSTYGLNRFMIDKKHQGKGFGKQAMMKVIDYIKSFPQGKADAVSTSYWMVNEAARKLYASVGFVETGAIWDGQTFGNWNAERKDIEYAEVGARLGLSS</sequence>
<dbReference type="GO" id="GO:0016747">
    <property type="term" value="F:acyltransferase activity, transferring groups other than amino-acyl groups"/>
    <property type="evidence" value="ECO:0007669"/>
    <property type="project" value="InterPro"/>
</dbReference>
<evidence type="ECO:0000259" key="1">
    <source>
        <dbReference type="PROSITE" id="PS51186"/>
    </source>
</evidence>
<reference evidence="3" key="1">
    <citation type="submission" date="2017-01" db="EMBL/GenBank/DDBJ databases">
        <authorList>
            <person name="Varghese N."/>
            <person name="Submissions S."/>
        </authorList>
    </citation>
    <scope>NUCLEOTIDE SEQUENCE [LARGE SCALE GENOMIC DNA]</scope>
    <source>
        <strain evidence="3">MNA4</strain>
    </source>
</reference>
<gene>
    <name evidence="2" type="ORF">SAMN05428946_2550</name>
</gene>
<keyword evidence="3" id="KW-1185">Reference proteome</keyword>
<dbReference type="InterPro" id="IPR016181">
    <property type="entry name" value="Acyl_CoA_acyltransferase"/>
</dbReference>
<dbReference type="OrthoDB" id="9127144at2"/>
<dbReference type="PROSITE" id="PS51186">
    <property type="entry name" value="GNAT"/>
    <property type="match status" value="1"/>
</dbReference>
<dbReference type="EMBL" id="FTPL01000004">
    <property type="protein sequence ID" value="SIT90937.1"/>
    <property type="molecule type" value="Genomic_DNA"/>
</dbReference>
<dbReference type="RefSeq" id="WP_076759394.1">
    <property type="nucleotide sequence ID" value="NZ_FTPL01000004.1"/>
</dbReference>
<dbReference type="STRING" id="550447.SAMN05428946_2550"/>
<proteinExistence type="predicted"/>
<dbReference type="Gene3D" id="3.40.630.30">
    <property type="match status" value="1"/>
</dbReference>
<evidence type="ECO:0000313" key="3">
    <source>
        <dbReference type="Proteomes" id="UP000187550"/>
    </source>
</evidence>
<organism evidence="2 3">
    <name type="scientific">Edaphobacillus lindanitolerans</name>
    <dbReference type="NCBI Taxonomy" id="550447"/>
    <lineage>
        <taxon>Bacteria</taxon>
        <taxon>Bacillati</taxon>
        <taxon>Bacillota</taxon>
        <taxon>Bacilli</taxon>
        <taxon>Bacillales</taxon>
        <taxon>Bacillaceae</taxon>
        <taxon>Edaphobacillus</taxon>
    </lineage>
</organism>